<dbReference type="PANTHER" id="PTHR10072:SF41">
    <property type="entry name" value="IRON-SULFUR CLUSTER ASSEMBLY 1 HOMOLOG, MITOCHONDRIAL"/>
    <property type="match status" value="1"/>
</dbReference>
<organism evidence="4">
    <name type="scientific">Compsopogon caeruleus</name>
    <dbReference type="NCBI Taxonomy" id="31354"/>
    <lineage>
        <taxon>Eukaryota</taxon>
        <taxon>Rhodophyta</taxon>
        <taxon>Compsopogonophyceae</taxon>
        <taxon>Compsopogonales</taxon>
        <taxon>Compsopogonaceae</taxon>
        <taxon>Compsopogon</taxon>
    </lineage>
</organism>
<dbReference type="Gene3D" id="2.60.300.12">
    <property type="entry name" value="HesB-like domain"/>
    <property type="match status" value="1"/>
</dbReference>
<dbReference type="GO" id="GO:0016226">
    <property type="term" value="P:iron-sulfur cluster assembly"/>
    <property type="evidence" value="ECO:0007669"/>
    <property type="project" value="InterPro"/>
</dbReference>
<accession>A0A6T6CAF3</accession>
<dbReference type="InterPro" id="IPR016092">
    <property type="entry name" value="ATAP"/>
</dbReference>
<evidence type="ECO:0000259" key="2">
    <source>
        <dbReference type="Pfam" id="PF01521"/>
    </source>
</evidence>
<dbReference type="SUPFAM" id="SSF89360">
    <property type="entry name" value="HesB-like domain"/>
    <property type="match status" value="1"/>
</dbReference>
<protein>
    <recommendedName>
        <fullName evidence="2">Core domain-containing protein</fullName>
    </recommendedName>
</protein>
<dbReference type="FunFam" id="2.60.300.12:FF:000001">
    <property type="entry name" value="Iron-binding protein IscA"/>
    <property type="match status" value="1"/>
</dbReference>
<sequence length="133" mass="14812">MASMARFVSKLSGTRTDPRIRKAAIELTETAAERVKTLLDRRDPRPLGVRVSLRHRGCNGMSYSLNYVDIMDEKVKHDEIVQDKGVTVFVDSRALLNVIGTQMDYIEGDVASEFVFRNPNAKGTCGCGESFNV</sequence>
<dbReference type="InterPro" id="IPR000361">
    <property type="entry name" value="ATAP_core_dom"/>
</dbReference>
<dbReference type="InterPro" id="IPR050322">
    <property type="entry name" value="Fe-S_cluster_asmbl/transfer"/>
</dbReference>
<dbReference type="InterPro" id="IPR035903">
    <property type="entry name" value="HesB-like_dom_sf"/>
</dbReference>
<evidence type="ECO:0000313" key="4">
    <source>
        <dbReference type="EMBL" id="CAD9232807.1"/>
    </source>
</evidence>
<dbReference type="PROSITE" id="PS01152">
    <property type="entry name" value="HESB"/>
    <property type="match status" value="1"/>
</dbReference>
<dbReference type="EMBL" id="HBGH01008929">
    <property type="protein sequence ID" value="CAD9232806.1"/>
    <property type="molecule type" value="Transcribed_RNA"/>
</dbReference>
<evidence type="ECO:0000313" key="3">
    <source>
        <dbReference type="EMBL" id="CAD9232806.1"/>
    </source>
</evidence>
<dbReference type="GO" id="GO:0051537">
    <property type="term" value="F:2 iron, 2 sulfur cluster binding"/>
    <property type="evidence" value="ECO:0007669"/>
    <property type="project" value="TreeGrafter"/>
</dbReference>
<gene>
    <name evidence="3" type="ORF">CCAE0312_LOCUS4891</name>
    <name evidence="4" type="ORF">CCAE0312_LOCUS4892</name>
</gene>
<dbReference type="PANTHER" id="PTHR10072">
    <property type="entry name" value="IRON-SULFUR CLUSTER ASSEMBLY PROTEIN"/>
    <property type="match status" value="1"/>
</dbReference>
<feature type="domain" description="Core" evidence="2">
    <location>
        <begin position="25"/>
        <end position="129"/>
    </location>
</feature>
<proteinExistence type="inferred from homology"/>
<evidence type="ECO:0000256" key="1">
    <source>
        <dbReference type="ARBA" id="ARBA00006718"/>
    </source>
</evidence>
<comment type="similarity">
    <text evidence="1">Belongs to the HesB/IscA family.</text>
</comment>
<name>A0A6T6CAF3_9RHOD</name>
<dbReference type="Pfam" id="PF01521">
    <property type="entry name" value="Fe-S_biosyn"/>
    <property type="match status" value="1"/>
</dbReference>
<dbReference type="AlphaFoldDB" id="A0A6T6CAF3"/>
<dbReference type="EMBL" id="HBGH01008930">
    <property type="protein sequence ID" value="CAD9232807.1"/>
    <property type="molecule type" value="Transcribed_RNA"/>
</dbReference>
<dbReference type="NCBIfam" id="TIGR00049">
    <property type="entry name" value="iron-sulfur cluster assembly accessory protein"/>
    <property type="match status" value="1"/>
</dbReference>
<reference evidence="4" key="1">
    <citation type="submission" date="2021-01" db="EMBL/GenBank/DDBJ databases">
        <authorList>
            <person name="Corre E."/>
            <person name="Pelletier E."/>
            <person name="Niang G."/>
            <person name="Scheremetjew M."/>
            <person name="Finn R."/>
            <person name="Kale V."/>
            <person name="Holt S."/>
            <person name="Cochrane G."/>
            <person name="Meng A."/>
            <person name="Brown T."/>
            <person name="Cohen L."/>
        </authorList>
    </citation>
    <scope>NUCLEOTIDE SEQUENCE</scope>
    <source>
        <strain evidence="4">SAG 36.94</strain>
    </source>
</reference>
<dbReference type="GO" id="GO:0005739">
    <property type="term" value="C:mitochondrion"/>
    <property type="evidence" value="ECO:0007669"/>
    <property type="project" value="TreeGrafter"/>
</dbReference>
<dbReference type="InterPro" id="IPR017870">
    <property type="entry name" value="FeS_cluster_insertion_CS"/>
</dbReference>